<evidence type="ECO:0008006" key="3">
    <source>
        <dbReference type="Google" id="ProtNLM"/>
    </source>
</evidence>
<proteinExistence type="predicted"/>
<dbReference type="RefSeq" id="WP_209686905.1">
    <property type="nucleotide sequence ID" value="NZ_JAGGLU010000006.1"/>
</dbReference>
<dbReference type="EMBL" id="JAGGLU010000006">
    <property type="protein sequence ID" value="MBP2058163.1"/>
    <property type="molecule type" value="Genomic_DNA"/>
</dbReference>
<keyword evidence="2" id="KW-1185">Reference proteome</keyword>
<organism evidence="1 2">
    <name type="scientific">Lactobacillus colini</name>
    <dbReference type="NCBI Taxonomy" id="1819254"/>
    <lineage>
        <taxon>Bacteria</taxon>
        <taxon>Bacillati</taxon>
        <taxon>Bacillota</taxon>
        <taxon>Bacilli</taxon>
        <taxon>Lactobacillales</taxon>
        <taxon>Lactobacillaceae</taxon>
        <taxon>Lactobacillus</taxon>
    </lineage>
</organism>
<sequence>MAINHENKRIGINLNYDDGSLNLDFSDNLTDEKEQGYILSAAFFSFAASQGITKEQMLEMVDEEYGKFSGDN</sequence>
<protein>
    <recommendedName>
        <fullName evidence="3">Phage protein</fullName>
    </recommendedName>
</protein>
<evidence type="ECO:0000313" key="1">
    <source>
        <dbReference type="EMBL" id="MBP2058163.1"/>
    </source>
</evidence>
<name>A0ABS4MEQ0_9LACO</name>
<comment type="caution">
    <text evidence="1">The sequence shown here is derived from an EMBL/GenBank/DDBJ whole genome shotgun (WGS) entry which is preliminary data.</text>
</comment>
<gene>
    <name evidence="1" type="ORF">J2Z60_001340</name>
</gene>
<dbReference type="Proteomes" id="UP001519292">
    <property type="component" value="Unassembled WGS sequence"/>
</dbReference>
<evidence type="ECO:0000313" key="2">
    <source>
        <dbReference type="Proteomes" id="UP001519292"/>
    </source>
</evidence>
<reference evidence="1 2" key="1">
    <citation type="submission" date="2021-03" db="EMBL/GenBank/DDBJ databases">
        <title>Genomic Encyclopedia of Type Strains, Phase IV (KMG-IV): sequencing the most valuable type-strain genomes for metagenomic binning, comparative biology and taxonomic classification.</title>
        <authorList>
            <person name="Goeker M."/>
        </authorList>
    </citation>
    <scope>NUCLEOTIDE SEQUENCE [LARGE SCALE GENOMIC DNA]</scope>
    <source>
        <strain evidence="1 2">DSM 101872</strain>
    </source>
</reference>
<accession>A0ABS4MEQ0</accession>